<keyword evidence="2" id="KW-0456">Lyase</keyword>
<name>A0A3P3G7T2_9HYPH</name>
<dbReference type="Pfam" id="PF04412">
    <property type="entry name" value="AcnX"/>
    <property type="match status" value="1"/>
</dbReference>
<evidence type="ECO:0000313" key="4">
    <source>
        <dbReference type="EMBL" id="RRI06353.1"/>
    </source>
</evidence>
<reference evidence="4 5" key="1">
    <citation type="submission" date="2018-11" db="EMBL/GenBank/DDBJ databases">
        <title>the genome of Mesorhizobium tamadayense DSM 28320.</title>
        <authorList>
            <person name="Gao J."/>
        </authorList>
    </citation>
    <scope>NUCLEOTIDE SEQUENCE [LARGE SCALE GENOMIC DNA]</scope>
    <source>
        <strain evidence="4 5">DSM 28320</strain>
    </source>
</reference>
<gene>
    <name evidence="4" type="ORF">EH240_03505</name>
</gene>
<dbReference type="PANTHER" id="PTHR36577:SF3">
    <property type="entry name" value="DUF521 DOMAIN PROTEIN (AFU_ORTHOLOGUE AFUA_6G00490)"/>
    <property type="match status" value="1"/>
</dbReference>
<evidence type="ECO:0000256" key="1">
    <source>
        <dbReference type="ARBA" id="ARBA00023004"/>
    </source>
</evidence>
<evidence type="ECO:0000256" key="2">
    <source>
        <dbReference type="ARBA" id="ARBA00023239"/>
    </source>
</evidence>
<dbReference type="InterPro" id="IPR007506">
    <property type="entry name" value="PMDh-L-like_dom"/>
</dbReference>
<accession>A0A3P3G7T2</accession>
<protein>
    <submittedName>
        <fullName evidence="4">DUF521 domain-containing protein</fullName>
    </submittedName>
</protein>
<keyword evidence="1" id="KW-0408">Iron</keyword>
<comment type="caution">
    <text evidence="4">The sequence shown here is derived from an EMBL/GenBank/DDBJ whole genome shotgun (WGS) entry which is preliminary data.</text>
</comment>
<dbReference type="GO" id="GO:0016829">
    <property type="term" value="F:lyase activity"/>
    <property type="evidence" value="ECO:0007669"/>
    <property type="project" value="UniProtKB-KW"/>
</dbReference>
<evidence type="ECO:0000259" key="3">
    <source>
        <dbReference type="Pfam" id="PF04412"/>
    </source>
</evidence>
<dbReference type="PANTHER" id="PTHR36577">
    <property type="entry name" value="DUF521 DOMAIN PROTEIN (AFU_ORTHOLOGUE AFUA_6G00490)"/>
    <property type="match status" value="1"/>
</dbReference>
<feature type="domain" description="Phosphomevalonate dehydratase large subunit-like" evidence="3">
    <location>
        <begin position="4"/>
        <end position="403"/>
    </location>
</feature>
<evidence type="ECO:0000313" key="5">
    <source>
        <dbReference type="Proteomes" id="UP000273786"/>
    </source>
</evidence>
<proteinExistence type="predicted"/>
<keyword evidence="5" id="KW-1185">Reference proteome</keyword>
<dbReference type="EMBL" id="RQXT01000003">
    <property type="protein sequence ID" value="RRI06353.1"/>
    <property type="molecule type" value="Genomic_DNA"/>
</dbReference>
<sequence length="417" mass="43408">MSLALSQEEQAIAAGKDGAGMAMRIVAESARLLGAPRLIPIASAHIDGALYHGDSGTLFAERLIEGGARVAVRSTLNVGALDLMGCSRVRLEEPQRGMARRMMEAYRKLGCEQSWTCAPYQAGHRPAQGSDVAWGESNAVVFCNSVLGARTNRYGDFLDIACAITGRAPEYGLHRPENRRARLVFDVSGLSASFLASEIAWPVLGSLYGREVGNAIGVVTGIGDHPGEDALKAFGAAAASSGAVGLFHIAGVTPEAPNVETVLAGSEPEAVVHVTPQMAAKARAGLSTAAAPKTIDAVAIGSPHLSQAELDMLERLIAGRRLAVPIYACTGRHVLASLEQDGRRKRLVASGVVIVADTCVVVTPIMPELAGGVLMTNSGKFAHYAPGNTGYAVLYASLADCVESAIAGKPRFTDIAA</sequence>
<dbReference type="OrthoDB" id="1550274at2"/>
<dbReference type="Proteomes" id="UP000273786">
    <property type="component" value="Unassembled WGS sequence"/>
</dbReference>
<dbReference type="AlphaFoldDB" id="A0A3P3G7T2"/>
<organism evidence="4 5">
    <name type="scientific">Mesorhizobium tamadayense</name>
    <dbReference type="NCBI Taxonomy" id="425306"/>
    <lineage>
        <taxon>Bacteria</taxon>
        <taxon>Pseudomonadati</taxon>
        <taxon>Pseudomonadota</taxon>
        <taxon>Alphaproteobacteria</taxon>
        <taxon>Hyphomicrobiales</taxon>
        <taxon>Phyllobacteriaceae</taxon>
        <taxon>Mesorhizobium</taxon>
    </lineage>
</organism>
<dbReference type="RefSeq" id="WP_124996033.1">
    <property type="nucleotide sequence ID" value="NZ_RQXT01000003.1"/>
</dbReference>